<keyword evidence="14" id="KW-1185">Reference proteome</keyword>
<evidence type="ECO:0000256" key="1">
    <source>
        <dbReference type="ARBA" id="ARBA00001255"/>
    </source>
</evidence>
<dbReference type="SUPFAM" id="SSF51011">
    <property type="entry name" value="Glycosyl hydrolase domain"/>
    <property type="match status" value="1"/>
</dbReference>
<protein>
    <recommendedName>
        <fullName evidence="11">Alpha-galactosidase</fullName>
        <ecNumber evidence="11">3.2.1.22</ecNumber>
    </recommendedName>
    <alternativeName>
        <fullName evidence="11">Melibiase</fullName>
    </alternativeName>
</protein>
<organism evidence="13 14">
    <name type="scientific">Penicillium salamii</name>
    <dbReference type="NCBI Taxonomy" id="1612424"/>
    <lineage>
        <taxon>Eukaryota</taxon>
        <taxon>Fungi</taxon>
        <taxon>Dikarya</taxon>
        <taxon>Ascomycota</taxon>
        <taxon>Pezizomycotina</taxon>
        <taxon>Eurotiomycetes</taxon>
        <taxon>Eurotiomycetidae</taxon>
        <taxon>Eurotiales</taxon>
        <taxon>Aspergillaceae</taxon>
        <taxon>Penicillium</taxon>
    </lineage>
</organism>
<evidence type="ECO:0000256" key="6">
    <source>
        <dbReference type="ARBA" id="ARBA00022729"/>
    </source>
</evidence>
<comment type="subcellular location">
    <subcellularLocation>
        <location evidence="3">Secreted</location>
    </subcellularLocation>
</comment>
<dbReference type="GO" id="GO:0005975">
    <property type="term" value="P:carbohydrate metabolic process"/>
    <property type="evidence" value="ECO:0007669"/>
    <property type="project" value="InterPro"/>
</dbReference>
<evidence type="ECO:0000256" key="10">
    <source>
        <dbReference type="ARBA" id="ARBA00023295"/>
    </source>
</evidence>
<dbReference type="Proteomes" id="UP001152649">
    <property type="component" value="Unassembled WGS sequence"/>
</dbReference>
<dbReference type="PROSITE" id="PS00512">
    <property type="entry name" value="ALPHA_GALACTOSIDASE"/>
    <property type="match status" value="1"/>
</dbReference>
<feature type="domain" description="Alpha galactosidase C-terminal" evidence="12">
    <location>
        <begin position="369"/>
        <end position="444"/>
    </location>
</feature>
<evidence type="ECO:0000256" key="3">
    <source>
        <dbReference type="ARBA" id="ARBA00004613"/>
    </source>
</evidence>
<dbReference type="Gene3D" id="3.20.20.70">
    <property type="entry name" value="Aldolase class I"/>
    <property type="match status" value="1"/>
</dbReference>
<accession>A0A9W4IDN3</accession>
<dbReference type="InterPro" id="IPR013785">
    <property type="entry name" value="Aldolase_TIM"/>
</dbReference>
<gene>
    <name evidence="13" type="ORF">PSALAMII_LOCUS957</name>
</gene>
<keyword evidence="9" id="KW-0325">Glycoprotein</keyword>
<evidence type="ECO:0000256" key="2">
    <source>
        <dbReference type="ARBA" id="ARBA00003969"/>
    </source>
</evidence>
<dbReference type="EC" id="3.2.1.22" evidence="11"/>
<evidence type="ECO:0000256" key="7">
    <source>
        <dbReference type="ARBA" id="ARBA00022801"/>
    </source>
</evidence>
<evidence type="ECO:0000259" key="12">
    <source>
        <dbReference type="Pfam" id="PF17801"/>
    </source>
</evidence>
<keyword evidence="10 11" id="KW-0326">Glycosidase</keyword>
<dbReference type="GO" id="GO:0005576">
    <property type="term" value="C:extracellular region"/>
    <property type="evidence" value="ECO:0007669"/>
    <property type="project" value="UniProtKB-SubCell"/>
</dbReference>
<dbReference type="EMBL" id="CAJVPG010000033">
    <property type="protein sequence ID" value="CAG8261714.1"/>
    <property type="molecule type" value="Genomic_DNA"/>
</dbReference>
<evidence type="ECO:0000256" key="11">
    <source>
        <dbReference type="RuleBase" id="RU361168"/>
    </source>
</evidence>
<dbReference type="Pfam" id="PF17801">
    <property type="entry name" value="Melibiase_C"/>
    <property type="match status" value="1"/>
</dbReference>
<comment type="catalytic activity">
    <reaction evidence="1 11">
        <text>Hydrolysis of terminal, non-reducing alpha-D-galactose residues in alpha-D-galactosides, including galactose oligosaccharides, galactomannans and galactolipids.</text>
        <dbReference type="EC" id="3.2.1.22"/>
    </reaction>
</comment>
<dbReference type="Gene3D" id="2.60.40.1180">
    <property type="entry name" value="Golgi alpha-mannosidase II"/>
    <property type="match status" value="1"/>
</dbReference>
<evidence type="ECO:0000313" key="13">
    <source>
        <dbReference type="EMBL" id="CAG8261714.1"/>
    </source>
</evidence>
<dbReference type="PANTHER" id="PTHR11452:SF61">
    <property type="entry name" value="ALPHA-GALACTOSIDASE B-RELATED"/>
    <property type="match status" value="1"/>
</dbReference>
<dbReference type="InterPro" id="IPR017853">
    <property type="entry name" value="GH"/>
</dbReference>
<sequence length="449" mass="50490">MRGDDAQSTIDAPQGKLPALGWNSWNAFECNIDAVKIMTAANHMVNLGLKAVGYEYVNIDDCWSVKYARNASNNRIIPDPTRFPTGIIGVAEEVHALGLKIGIYSSEYTCAGYPASLGYEKVDAEAFAEWGIDYLKYDDCGVPPEWQDEYIGCVPDSDEDPSSWNFPNGTCPDLMNPAPKGYDWTTSKTHQRYINMRDALLKVNRTILYSLCDMGHANVNTWGNSTGNSWRITNDIRPEWVRIAEIANENTFLLDYVDFWGHPDPDMLEVGNGNLTLAENRAHFALWAAMKSPLLIGTPVCDILSICDYFVFSPFPLTYLKLDTINYHHLEILKNEYLLAFHQDPIIGRPALPYKWGYNPDWTFDPAHPAEYWSGVSTTLEATLVLMLNSEEGHSYRTAVWSEIPQLKSHDSYQVIDAWTGKSLGCVQSQYSVQLTSHDVAVLVVKGRC</sequence>
<proteinExistence type="inferred from homology"/>
<dbReference type="PRINTS" id="PR00740">
    <property type="entry name" value="GLHYDRLASE27"/>
</dbReference>
<dbReference type="GO" id="GO:0004557">
    <property type="term" value="F:alpha-galactosidase activity"/>
    <property type="evidence" value="ECO:0007669"/>
    <property type="project" value="UniProtKB-EC"/>
</dbReference>
<dbReference type="InterPro" id="IPR000111">
    <property type="entry name" value="Glyco_hydro_27/36_CS"/>
</dbReference>
<dbReference type="SUPFAM" id="SSF51445">
    <property type="entry name" value="(Trans)glycosidases"/>
    <property type="match status" value="1"/>
</dbReference>
<dbReference type="InterPro" id="IPR013780">
    <property type="entry name" value="Glyco_hydro_b"/>
</dbReference>
<keyword evidence="8 11" id="KW-1015">Disulfide bond</keyword>
<evidence type="ECO:0000256" key="4">
    <source>
        <dbReference type="ARBA" id="ARBA00009743"/>
    </source>
</evidence>
<comment type="caution">
    <text evidence="13">The sequence shown here is derived from an EMBL/GenBank/DDBJ whole genome shotgun (WGS) entry which is preliminary data.</text>
</comment>
<dbReference type="InterPro" id="IPR002241">
    <property type="entry name" value="Glyco_hydro_27"/>
</dbReference>
<dbReference type="CDD" id="cd14792">
    <property type="entry name" value="GH27"/>
    <property type="match status" value="1"/>
</dbReference>
<dbReference type="Pfam" id="PF16499">
    <property type="entry name" value="Melibiase_2"/>
    <property type="match status" value="2"/>
</dbReference>
<dbReference type="AlphaFoldDB" id="A0A9W4IDN3"/>
<keyword evidence="6" id="KW-0732">Signal</keyword>
<evidence type="ECO:0000256" key="9">
    <source>
        <dbReference type="ARBA" id="ARBA00023180"/>
    </source>
</evidence>
<evidence type="ECO:0000256" key="5">
    <source>
        <dbReference type="ARBA" id="ARBA00022525"/>
    </source>
</evidence>
<evidence type="ECO:0000256" key="8">
    <source>
        <dbReference type="ARBA" id="ARBA00023157"/>
    </source>
</evidence>
<keyword evidence="7 11" id="KW-0378">Hydrolase</keyword>
<dbReference type="OrthoDB" id="5795902at2759"/>
<comment type="similarity">
    <text evidence="4 11">Belongs to the glycosyl hydrolase 27 family.</text>
</comment>
<reference evidence="13" key="1">
    <citation type="submission" date="2021-07" db="EMBL/GenBank/DDBJ databases">
        <authorList>
            <person name="Branca A.L. A."/>
        </authorList>
    </citation>
    <scope>NUCLEOTIDE SEQUENCE</scope>
</reference>
<dbReference type="PANTHER" id="PTHR11452">
    <property type="entry name" value="ALPHA-GALACTOSIDASE/ALPHA-N-ACETYLGALACTOSAMINIDASE"/>
    <property type="match status" value="1"/>
</dbReference>
<dbReference type="InterPro" id="IPR041233">
    <property type="entry name" value="Melibiase_C"/>
</dbReference>
<keyword evidence="5" id="KW-0964">Secreted</keyword>
<evidence type="ECO:0000313" key="14">
    <source>
        <dbReference type="Proteomes" id="UP001152649"/>
    </source>
</evidence>
<comment type="function">
    <text evidence="2">Hydrolyzes a variety of simple alpha-D-galactoside as well as more complex molecules such as oligosaccharides and polysaccharides.</text>
</comment>
<name>A0A9W4IDN3_9EURO</name>